<feature type="region of interest" description="Disordered" evidence="1">
    <location>
        <begin position="111"/>
        <end position="135"/>
    </location>
</feature>
<feature type="transmembrane region" description="Helical" evidence="2">
    <location>
        <begin position="59"/>
        <end position="78"/>
    </location>
</feature>
<feature type="compositionally biased region" description="Basic and acidic residues" evidence="1">
    <location>
        <begin position="1"/>
        <end position="14"/>
    </location>
</feature>
<evidence type="ECO:0000256" key="2">
    <source>
        <dbReference type="SAM" id="Phobius"/>
    </source>
</evidence>
<dbReference type="EMBL" id="JBHSBN010000011">
    <property type="protein sequence ID" value="MFC4107852.1"/>
    <property type="molecule type" value="Genomic_DNA"/>
</dbReference>
<keyword evidence="4" id="KW-1185">Reference proteome</keyword>
<reference evidence="4" key="1">
    <citation type="journal article" date="2019" name="Int. J. Syst. Evol. Microbiol.">
        <title>The Global Catalogue of Microorganisms (GCM) 10K type strain sequencing project: providing services to taxonomists for standard genome sequencing and annotation.</title>
        <authorList>
            <consortium name="The Broad Institute Genomics Platform"/>
            <consortium name="The Broad Institute Genome Sequencing Center for Infectious Disease"/>
            <person name="Wu L."/>
            <person name="Ma J."/>
        </authorList>
    </citation>
    <scope>NUCLEOTIDE SEQUENCE [LARGE SCALE GENOMIC DNA]</scope>
    <source>
        <strain evidence="4">2902at01</strain>
    </source>
</reference>
<protein>
    <submittedName>
        <fullName evidence="3">Uncharacterized protein</fullName>
    </submittedName>
</protein>
<sequence>MSTPDRLRHADRRQLPQVPTRNRLAGSRPPCIPNQRNRAYAPTGVTYHGGGRGRRTRRFLLVVVVSVLVTATGTVLVGRTAPGGGAESDRTVGVGEVLDRLARAGVPVRAAAEQDAATDPDRLVGRPNGTFSRGSFELPGGDAAADRYSVGRGGVVEIWPDGVAARRRSQAVQDTLKSAGALLGTEFHVRNGGVLVRVTGRVDPALERQVEVIVGQW</sequence>
<proteinExistence type="predicted"/>
<organism evidence="3 4">
    <name type="scientific">Micromonospora zhanjiangensis</name>
    <dbReference type="NCBI Taxonomy" id="1522057"/>
    <lineage>
        <taxon>Bacteria</taxon>
        <taxon>Bacillati</taxon>
        <taxon>Actinomycetota</taxon>
        <taxon>Actinomycetes</taxon>
        <taxon>Micromonosporales</taxon>
        <taxon>Micromonosporaceae</taxon>
        <taxon>Micromonospora</taxon>
    </lineage>
</organism>
<gene>
    <name evidence="3" type="ORF">ACFOX0_18210</name>
</gene>
<evidence type="ECO:0000313" key="4">
    <source>
        <dbReference type="Proteomes" id="UP001595868"/>
    </source>
</evidence>
<evidence type="ECO:0000256" key="1">
    <source>
        <dbReference type="SAM" id="MobiDB-lite"/>
    </source>
</evidence>
<name>A0ABV8KPM2_9ACTN</name>
<dbReference type="RefSeq" id="WP_377547312.1">
    <property type="nucleotide sequence ID" value="NZ_JBHSBN010000011.1"/>
</dbReference>
<keyword evidence="2" id="KW-1133">Transmembrane helix</keyword>
<dbReference type="Proteomes" id="UP001595868">
    <property type="component" value="Unassembled WGS sequence"/>
</dbReference>
<keyword evidence="2" id="KW-0812">Transmembrane</keyword>
<evidence type="ECO:0000313" key="3">
    <source>
        <dbReference type="EMBL" id="MFC4107852.1"/>
    </source>
</evidence>
<keyword evidence="2" id="KW-0472">Membrane</keyword>
<feature type="region of interest" description="Disordered" evidence="1">
    <location>
        <begin position="1"/>
        <end position="51"/>
    </location>
</feature>
<comment type="caution">
    <text evidence="3">The sequence shown here is derived from an EMBL/GenBank/DDBJ whole genome shotgun (WGS) entry which is preliminary data.</text>
</comment>
<accession>A0ABV8KPM2</accession>